<keyword evidence="2" id="KW-1133">Transmembrane helix</keyword>
<keyword evidence="2" id="KW-0472">Membrane</keyword>
<dbReference type="Gene3D" id="1.25.40.10">
    <property type="entry name" value="Tetratricopeptide repeat domain"/>
    <property type="match status" value="1"/>
</dbReference>
<feature type="transmembrane region" description="Helical" evidence="2">
    <location>
        <begin position="127"/>
        <end position="149"/>
    </location>
</feature>
<feature type="transmembrane region" description="Helical" evidence="2">
    <location>
        <begin position="93"/>
        <end position="115"/>
    </location>
</feature>
<dbReference type="Proteomes" id="UP000654075">
    <property type="component" value="Unassembled WGS sequence"/>
</dbReference>
<keyword evidence="2" id="KW-0812">Transmembrane</keyword>
<reference evidence="3" key="1">
    <citation type="submission" date="2021-02" db="EMBL/GenBank/DDBJ databases">
        <authorList>
            <person name="Dougan E. K."/>
            <person name="Rhodes N."/>
            <person name="Thang M."/>
            <person name="Chan C."/>
        </authorList>
    </citation>
    <scope>NUCLEOTIDE SEQUENCE</scope>
</reference>
<organism evidence="3 4">
    <name type="scientific">Polarella glacialis</name>
    <name type="common">Dinoflagellate</name>
    <dbReference type="NCBI Taxonomy" id="89957"/>
    <lineage>
        <taxon>Eukaryota</taxon>
        <taxon>Sar</taxon>
        <taxon>Alveolata</taxon>
        <taxon>Dinophyceae</taxon>
        <taxon>Suessiales</taxon>
        <taxon>Suessiaceae</taxon>
        <taxon>Polarella</taxon>
    </lineage>
</organism>
<feature type="region of interest" description="Disordered" evidence="1">
    <location>
        <begin position="537"/>
        <end position="573"/>
    </location>
</feature>
<comment type="caution">
    <text evidence="3">The sequence shown here is derived from an EMBL/GenBank/DDBJ whole genome shotgun (WGS) entry which is preliminary data.</text>
</comment>
<evidence type="ECO:0000313" key="4">
    <source>
        <dbReference type="Proteomes" id="UP000654075"/>
    </source>
</evidence>
<keyword evidence="4" id="KW-1185">Reference proteome</keyword>
<accession>A0A813FQH8</accession>
<dbReference type="AlphaFoldDB" id="A0A813FQH8"/>
<evidence type="ECO:0000256" key="1">
    <source>
        <dbReference type="SAM" id="MobiDB-lite"/>
    </source>
</evidence>
<proteinExistence type="predicted"/>
<dbReference type="EMBL" id="CAJNNV010025423">
    <property type="protein sequence ID" value="CAE8614432.1"/>
    <property type="molecule type" value="Genomic_DNA"/>
</dbReference>
<feature type="non-terminal residue" evidence="3">
    <location>
        <position position="1"/>
    </location>
</feature>
<name>A0A813FQH8_POLGL</name>
<feature type="compositionally biased region" description="Low complexity" evidence="1">
    <location>
        <begin position="403"/>
        <end position="415"/>
    </location>
</feature>
<feature type="transmembrane region" description="Helical" evidence="2">
    <location>
        <begin position="60"/>
        <end position="81"/>
    </location>
</feature>
<dbReference type="InterPro" id="IPR011990">
    <property type="entry name" value="TPR-like_helical_dom_sf"/>
</dbReference>
<sequence>MVSARARSEVASLNGPWQVLLSDLLAQVKPAESETDCVDARVEQMLATKLEAMRQKMMDAALVSFIMLNDVGKLGLLMVLVGDDIHQAVRLGWPFFVFWGILYSMLVARSHGFYFGLSSLPLPSVAFSVNALILGRLLTMPITPWFFFLSNSRMLMRIRASMMNPNFRATATWQLLHGLAITYKYSQCAHLVLGLRELPASSTLFYGAHEFCVCVGACGLQHAIRHVVLAMLRAQIRCQTMHNEVGVARRLLSAMCDAQVFLGPDLTIAGSTEQFSRLLMTQPSMTNQGFQGVPFQNFVAEADKARFQRFIEEDSFLMGNADAMNSAPPARSLHASLRDSASLQFSVEILHVRFLDADNQPRHLLGIREEDSFARLLPPHESAVGQGVGQVTVTTPNKREGLSSVSSSSSSASSAERPGRLDPGVDQASSQLWAGLESMEISFSPLGPISASYSIHSCLMRFQGASSTQLDVKRPCLTDLLAPTARESFRTWCEKKLNFMWNHEGGPPGTKLPGLELQMPRSLGGLTLMADVVEMLKDSEDSSESGSECSEDHSLLDDEDRKSELPTVQEQSQPYRLVEGANFACIRGARGTNLAARSRLRALITEDRGTASESLPGADREAATQSLVAAIGACGRAQLWQVALRLLADTEAEATAWKIPRPDQTAVDAAASACAKGPWTRALDLFLRARQDGLRPSIISCNIAAT</sequence>
<evidence type="ECO:0000313" key="3">
    <source>
        <dbReference type="EMBL" id="CAE8614432.1"/>
    </source>
</evidence>
<gene>
    <name evidence="3" type="ORF">PGLA1383_LOCUS32156</name>
</gene>
<feature type="compositionally biased region" description="Basic and acidic residues" evidence="1">
    <location>
        <begin position="550"/>
        <end position="564"/>
    </location>
</feature>
<protein>
    <submittedName>
        <fullName evidence="3">Uncharacterized protein</fullName>
    </submittedName>
</protein>
<evidence type="ECO:0000256" key="2">
    <source>
        <dbReference type="SAM" id="Phobius"/>
    </source>
</evidence>
<feature type="region of interest" description="Disordered" evidence="1">
    <location>
        <begin position="384"/>
        <end position="426"/>
    </location>
</feature>